<dbReference type="Pfam" id="PF00425">
    <property type="entry name" value="Chorismate_bind"/>
    <property type="match status" value="1"/>
</dbReference>
<dbReference type="SUPFAM" id="SSF56322">
    <property type="entry name" value="ADC synthase"/>
    <property type="match status" value="1"/>
</dbReference>
<evidence type="ECO:0000313" key="4">
    <source>
        <dbReference type="Proteomes" id="UP000244978"/>
    </source>
</evidence>
<dbReference type="GO" id="GO:0046820">
    <property type="term" value="F:4-amino-4-deoxychorismate synthase activity"/>
    <property type="evidence" value="ECO:0007669"/>
    <property type="project" value="TreeGrafter"/>
</dbReference>
<proteinExistence type="predicted"/>
<dbReference type="EMBL" id="QEEX01000001">
    <property type="protein sequence ID" value="PWB96869.1"/>
    <property type="molecule type" value="Genomic_DNA"/>
</dbReference>
<evidence type="ECO:0000259" key="1">
    <source>
        <dbReference type="Pfam" id="PF00425"/>
    </source>
</evidence>
<protein>
    <submittedName>
        <fullName evidence="3">Aminodeoxychorismate synthase component I</fullName>
    </submittedName>
</protein>
<dbReference type="Pfam" id="PF04715">
    <property type="entry name" value="Anth_synt_I_N"/>
    <property type="match status" value="1"/>
</dbReference>
<dbReference type="PANTHER" id="PTHR11236:SF18">
    <property type="entry name" value="AMINODEOXYCHORISMATE SYNTHASE"/>
    <property type="match status" value="1"/>
</dbReference>
<gene>
    <name evidence="3" type="ORF">DF220_02750</name>
</gene>
<feature type="domain" description="Chorismate-utilising enzyme C-terminal" evidence="1">
    <location>
        <begin position="190"/>
        <end position="443"/>
    </location>
</feature>
<dbReference type="Gene3D" id="3.60.120.10">
    <property type="entry name" value="Anthranilate synthase"/>
    <property type="match status" value="1"/>
</dbReference>
<dbReference type="GO" id="GO:0005737">
    <property type="term" value="C:cytoplasm"/>
    <property type="evidence" value="ECO:0007669"/>
    <property type="project" value="TreeGrafter"/>
</dbReference>
<dbReference type="GO" id="GO:0000162">
    <property type="term" value="P:L-tryptophan biosynthetic process"/>
    <property type="evidence" value="ECO:0007669"/>
    <property type="project" value="TreeGrafter"/>
</dbReference>
<dbReference type="InterPro" id="IPR006805">
    <property type="entry name" value="Anth_synth_I_N"/>
</dbReference>
<dbReference type="GO" id="GO:0008153">
    <property type="term" value="P:4-aminobenzoate biosynthetic process"/>
    <property type="evidence" value="ECO:0007669"/>
    <property type="project" value="TreeGrafter"/>
</dbReference>
<feature type="domain" description="Anthranilate synthase component I N-terminal" evidence="2">
    <location>
        <begin position="55"/>
        <end position="132"/>
    </location>
</feature>
<dbReference type="RefSeq" id="WP_108996913.1">
    <property type="nucleotide sequence ID" value="NZ_QEEX01000001.1"/>
</dbReference>
<sequence>MRRRVMKHPLGEWIDPSQVFLALFADAHSAFWLDSGIDASSGRSAMGASSRVLSDAQDRPILEALSEELRETRAATEPGADGFGLGWVGWLGYELRGQTLGVEVKHRSEHPDAAWMFVDRAVVFDHAARTVALVALVEANSDGDWWGELAGWRDEVCEALAGVERRPVVIPTDPALQPGEELARWHSEDARYLDLIAQCQAHISAGNAYQLCLTNEARVPGDYDPLASYLTLRATSPAHHGGYLRVDGVALLSASPEQFLAVSADGEVTTRPIKGTRPRASGHEEDSALAAELLASEKERAENLMIVDLMRNDLARVCDPATVRVTSLLAVESYPHVHQLVSTIEGRLRRGLDSIEAVRACFPAGSMTGAPKREATLILDSLEARPRGIYSGVFGLLCLDGSLDLAMVIRSIVIDANGATIGAGGGITALSDPHEELAEVKLKARALLRAVTSSRETTSQAEESSVAG</sequence>
<comment type="caution">
    <text evidence="3">The sequence shown here is derived from an EMBL/GenBank/DDBJ whole genome shotgun (WGS) entry which is preliminary data.</text>
</comment>
<dbReference type="PANTHER" id="PTHR11236">
    <property type="entry name" value="AMINOBENZOATE/ANTHRANILATE SYNTHASE"/>
    <property type="match status" value="1"/>
</dbReference>
<evidence type="ECO:0000313" key="3">
    <source>
        <dbReference type="EMBL" id="PWB96869.1"/>
    </source>
</evidence>
<organism evidence="3 4">
    <name type="scientific">Homoserinimonas hongtaonis</name>
    <dbReference type="NCBI Taxonomy" id="2079791"/>
    <lineage>
        <taxon>Bacteria</taxon>
        <taxon>Bacillati</taxon>
        <taxon>Actinomycetota</taxon>
        <taxon>Actinomycetes</taxon>
        <taxon>Micrococcales</taxon>
        <taxon>Microbacteriaceae</taxon>
        <taxon>Homoserinimonas</taxon>
    </lineage>
</organism>
<name>A0A2U1SZ33_9MICO</name>
<dbReference type="InterPro" id="IPR019999">
    <property type="entry name" value="Anth_synth_I-like"/>
</dbReference>
<dbReference type="AlphaFoldDB" id="A0A2U1SZ33"/>
<dbReference type="InterPro" id="IPR015890">
    <property type="entry name" value="Chorismate_C"/>
</dbReference>
<evidence type="ECO:0000259" key="2">
    <source>
        <dbReference type="Pfam" id="PF04715"/>
    </source>
</evidence>
<dbReference type="Proteomes" id="UP000244978">
    <property type="component" value="Unassembled WGS sequence"/>
</dbReference>
<reference evidence="4" key="1">
    <citation type="submission" date="2018-04" db="EMBL/GenBank/DDBJ databases">
        <authorList>
            <person name="Liu S."/>
            <person name="Wang Z."/>
            <person name="Li J."/>
        </authorList>
    </citation>
    <scope>NUCLEOTIDE SEQUENCE [LARGE SCALE GENOMIC DNA]</scope>
    <source>
        <strain evidence="4">S1194</strain>
    </source>
</reference>
<dbReference type="InterPro" id="IPR005801">
    <property type="entry name" value="ADC_synthase"/>
</dbReference>
<keyword evidence="4" id="KW-1185">Reference proteome</keyword>
<dbReference type="PRINTS" id="PR00095">
    <property type="entry name" value="ANTSNTHASEI"/>
</dbReference>
<accession>A0A2U1SZ33</accession>